<feature type="transmembrane region" description="Helical" evidence="1">
    <location>
        <begin position="194"/>
        <end position="219"/>
    </location>
</feature>
<accession>A0A5C6FN63</accession>
<sequence length="278" mass="30029">MMFASQAIGRGANVATGTFYGNLFLGITWVSVGFFRGEVAAVVLWPKAAVIGLLFLLGQFFTYCAYRFGDVSVATPVLGTKILFVAFISSFVMDSPVAQAIWIASFVATGGVALVQWKPRNAKRAVRQQRVGITILCALLAAITLSVFDLLLQTWGKSSGTATFLPVVFAFCAFSSLILLPWTTKLSELRRRFALRPMLFGSALMATQAIGMCIALSAFGDATRINIVYALRGLWAICLGWLLASFFQAGEQHLSRSELYSRSVGAILLTIAAIVALL</sequence>
<evidence type="ECO:0008006" key="4">
    <source>
        <dbReference type="Google" id="ProtNLM"/>
    </source>
</evidence>
<dbReference type="EMBL" id="SJPZ01000002">
    <property type="protein sequence ID" value="TWU62622.1"/>
    <property type="molecule type" value="Genomic_DNA"/>
</dbReference>
<evidence type="ECO:0000313" key="2">
    <source>
        <dbReference type="EMBL" id="TWU62622.1"/>
    </source>
</evidence>
<organism evidence="2 3">
    <name type="scientific">Crateriforma conspicua</name>
    <dbReference type="NCBI Taxonomy" id="2527996"/>
    <lineage>
        <taxon>Bacteria</taxon>
        <taxon>Pseudomonadati</taxon>
        <taxon>Planctomycetota</taxon>
        <taxon>Planctomycetia</taxon>
        <taxon>Planctomycetales</taxon>
        <taxon>Planctomycetaceae</taxon>
        <taxon>Crateriforma</taxon>
    </lineage>
</organism>
<dbReference type="Proteomes" id="UP000316476">
    <property type="component" value="Unassembled WGS sequence"/>
</dbReference>
<feature type="transmembrane region" description="Helical" evidence="1">
    <location>
        <begin position="73"/>
        <end position="93"/>
    </location>
</feature>
<keyword evidence="1" id="KW-1133">Transmembrane helix</keyword>
<comment type="caution">
    <text evidence="2">The sequence shown here is derived from an EMBL/GenBank/DDBJ whole genome shotgun (WGS) entry which is preliminary data.</text>
</comment>
<feature type="transmembrane region" description="Helical" evidence="1">
    <location>
        <begin position="44"/>
        <end position="66"/>
    </location>
</feature>
<name>A0A5C6FN63_9PLAN</name>
<feature type="transmembrane region" description="Helical" evidence="1">
    <location>
        <begin position="99"/>
        <end position="119"/>
    </location>
</feature>
<proteinExistence type="predicted"/>
<dbReference type="SUPFAM" id="SSF103481">
    <property type="entry name" value="Multidrug resistance efflux transporter EmrE"/>
    <property type="match status" value="1"/>
</dbReference>
<feature type="transmembrane region" description="Helical" evidence="1">
    <location>
        <begin position="12"/>
        <end position="32"/>
    </location>
</feature>
<gene>
    <name evidence="2" type="ORF">V7x_43570</name>
</gene>
<feature type="transmembrane region" description="Helical" evidence="1">
    <location>
        <begin position="259"/>
        <end position="277"/>
    </location>
</feature>
<dbReference type="OrthoDB" id="259867at2"/>
<dbReference type="AlphaFoldDB" id="A0A5C6FN63"/>
<keyword evidence="1" id="KW-0812">Transmembrane</keyword>
<feature type="transmembrane region" description="Helical" evidence="1">
    <location>
        <begin position="164"/>
        <end position="182"/>
    </location>
</feature>
<reference evidence="2 3" key="1">
    <citation type="submission" date="2019-02" db="EMBL/GenBank/DDBJ databases">
        <title>Deep-cultivation of Planctomycetes and their phenomic and genomic characterization uncovers novel biology.</title>
        <authorList>
            <person name="Wiegand S."/>
            <person name="Jogler M."/>
            <person name="Boedeker C."/>
            <person name="Pinto D."/>
            <person name="Vollmers J."/>
            <person name="Rivas-Marin E."/>
            <person name="Kohn T."/>
            <person name="Peeters S.H."/>
            <person name="Heuer A."/>
            <person name="Rast P."/>
            <person name="Oberbeckmann S."/>
            <person name="Bunk B."/>
            <person name="Jeske O."/>
            <person name="Meyerdierks A."/>
            <person name="Storesund J.E."/>
            <person name="Kallscheuer N."/>
            <person name="Luecker S."/>
            <person name="Lage O.M."/>
            <person name="Pohl T."/>
            <person name="Merkel B.J."/>
            <person name="Hornburger P."/>
            <person name="Mueller R.-W."/>
            <person name="Bruemmer F."/>
            <person name="Labrenz M."/>
            <person name="Spormann A.M."/>
            <person name="Op Den Camp H."/>
            <person name="Overmann J."/>
            <person name="Amann R."/>
            <person name="Jetten M.S.M."/>
            <person name="Mascher T."/>
            <person name="Medema M.H."/>
            <person name="Devos D.P."/>
            <person name="Kaster A.-K."/>
            <person name="Ovreas L."/>
            <person name="Rohde M."/>
            <person name="Galperin M.Y."/>
            <person name="Jogler C."/>
        </authorList>
    </citation>
    <scope>NUCLEOTIDE SEQUENCE [LARGE SCALE GENOMIC DNA]</scope>
    <source>
        <strain evidence="2 3">V7</strain>
    </source>
</reference>
<keyword evidence="1" id="KW-0472">Membrane</keyword>
<feature type="transmembrane region" description="Helical" evidence="1">
    <location>
        <begin position="131"/>
        <end position="152"/>
    </location>
</feature>
<protein>
    <recommendedName>
        <fullName evidence="4">EamA-like transporter family protein</fullName>
    </recommendedName>
</protein>
<evidence type="ECO:0000313" key="3">
    <source>
        <dbReference type="Proteomes" id="UP000316476"/>
    </source>
</evidence>
<dbReference type="InterPro" id="IPR037185">
    <property type="entry name" value="EmrE-like"/>
</dbReference>
<evidence type="ECO:0000256" key="1">
    <source>
        <dbReference type="SAM" id="Phobius"/>
    </source>
</evidence>
<feature type="transmembrane region" description="Helical" evidence="1">
    <location>
        <begin position="225"/>
        <end position="247"/>
    </location>
</feature>